<evidence type="ECO:0000256" key="5">
    <source>
        <dbReference type="ARBA" id="ARBA00022679"/>
    </source>
</evidence>
<evidence type="ECO:0000256" key="8">
    <source>
        <dbReference type="ARBA" id="ARBA00049348"/>
    </source>
</evidence>
<dbReference type="PANTHER" id="PTHR10815">
    <property type="entry name" value="METHYLATED-DNA--PROTEIN-CYSTEINE METHYLTRANSFERASE"/>
    <property type="match status" value="1"/>
</dbReference>
<dbReference type="InterPro" id="IPR036388">
    <property type="entry name" value="WH-like_DNA-bd_sf"/>
</dbReference>
<dbReference type="RefSeq" id="WP_166504813.1">
    <property type="nucleotide sequence ID" value="NZ_JAKNTL010000002.1"/>
</dbReference>
<dbReference type="InterPro" id="IPR036631">
    <property type="entry name" value="MGMT_N_sf"/>
</dbReference>
<keyword evidence="4 9" id="KW-0489">Methyltransferase</keyword>
<accession>A0A2P2BN79</accession>
<organism evidence="12 13">
    <name type="scientific">Romboutsia hominis</name>
    <dbReference type="NCBI Taxonomy" id="1507512"/>
    <lineage>
        <taxon>Bacteria</taxon>
        <taxon>Bacillati</taxon>
        <taxon>Bacillota</taxon>
        <taxon>Clostridia</taxon>
        <taxon>Peptostreptococcales</taxon>
        <taxon>Peptostreptococcaceae</taxon>
        <taxon>Romboutsia</taxon>
    </lineage>
</organism>
<dbReference type="CDD" id="cd06445">
    <property type="entry name" value="ATase"/>
    <property type="match status" value="1"/>
</dbReference>
<dbReference type="Proteomes" id="UP000245695">
    <property type="component" value="Chromosome 1"/>
</dbReference>
<feature type="domain" description="Methylated-DNA-[protein]-cysteine S-methyltransferase DNA binding" evidence="10">
    <location>
        <begin position="73"/>
        <end position="152"/>
    </location>
</feature>
<dbReference type="GO" id="GO:0032259">
    <property type="term" value="P:methylation"/>
    <property type="evidence" value="ECO:0007669"/>
    <property type="project" value="UniProtKB-KW"/>
</dbReference>
<dbReference type="Gene3D" id="3.30.160.70">
    <property type="entry name" value="Methylated DNA-protein cysteine methyltransferase domain"/>
    <property type="match status" value="1"/>
</dbReference>
<dbReference type="GO" id="GO:0006307">
    <property type="term" value="P:DNA alkylation repair"/>
    <property type="evidence" value="ECO:0007669"/>
    <property type="project" value="UniProtKB-UniRule"/>
</dbReference>
<sequence>MKNIFYYETKLGKIGIAEDGKGITDLYLAEKLSSEDMHIEETPLIKETAKQLQEYLLGQRIEFDVPLSLNGTEFQKLVWNELKDVPYGKTYSYKELAQKIGKPTAARAVGMANNKNPILIIIPCHRIIGADGSLVGYAAGLEIKKQLLDMENNN</sequence>
<gene>
    <name evidence="12" type="ORF">FRIFI_0296</name>
</gene>
<evidence type="ECO:0000256" key="7">
    <source>
        <dbReference type="ARBA" id="ARBA00023204"/>
    </source>
</evidence>
<evidence type="ECO:0000256" key="4">
    <source>
        <dbReference type="ARBA" id="ARBA00022603"/>
    </source>
</evidence>
<dbReference type="InterPro" id="IPR008332">
    <property type="entry name" value="MethylG_MeTrfase_N"/>
</dbReference>
<keyword evidence="13" id="KW-1185">Reference proteome</keyword>
<keyword evidence="5 9" id="KW-0808">Transferase</keyword>
<evidence type="ECO:0000256" key="3">
    <source>
        <dbReference type="ARBA" id="ARBA00022490"/>
    </source>
</evidence>
<keyword evidence="6 9" id="KW-0227">DNA damage</keyword>
<dbReference type="InterPro" id="IPR023546">
    <property type="entry name" value="MGMT"/>
</dbReference>
<evidence type="ECO:0000313" key="13">
    <source>
        <dbReference type="Proteomes" id="UP000245695"/>
    </source>
</evidence>
<dbReference type="Pfam" id="PF02870">
    <property type="entry name" value="Methyltransf_1N"/>
    <property type="match status" value="1"/>
</dbReference>
<proteinExistence type="inferred from homology"/>
<evidence type="ECO:0000256" key="6">
    <source>
        <dbReference type="ARBA" id="ARBA00022763"/>
    </source>
</evidence>
<comment type="catalytic activity">
    <reaction evidence="8 9">
        <text>a 6-O-methyl-2'-deoxyguanosine in DNA + L-cysteinyl-[protein] = S-methyl-L-cysteinyl-[protein] + a 2'-deoxyguanosine in DNA</text>
        <dbReference type="Rhea" id="RHEA:24000"/>
        <dbReference type="Rhea" id="RHEA-COMP:10131"/>
        <dbReference type="Rhea" id="RHEA-COMP:10132"/>
        <dbReference type="Rhea" id="RHEA-COMP:11367"/>
        <dbReference type="Rhea" id="RHEA-COMP:11368"/>
        <dbReference type="ChEBI" id="CHEBI:29950"/>
        <dbReference type="ChEBI" id="CHEBI:82612"/>
        <dbReference type="ChEBI" id="CHEBI:85445"/>
        <dbReference type="ChEBI" id="CHEBI:85448"/>
        <dbReference type="EC" id="2.1.1.63"/>
    </reaction>
</comment>
<dbReference type="InterPro" id="IPR014048">
    <property type="entry name" value="MethylDNA_cys_MeTrfase_DNA-bd"/>
</dbReference>
<dbReference type="EC" id="2.1.1.63" evidence="9"/>
<comment type="subcellular location">
    <subcellularLocation>
        <location evidence="9">Cytoplasm</location>
    </subcellularLocation>
</comment>
<comment type="function">
    <text evidence="9">Involved in the cellular defense against the biological effects of O6-methylguanine (O6-MeG) and O4-methylthymine (O4-MeT) in DNA. Repairs the methylated nucleobase in DNA by stoichiometrically transferring the methyl group to a cysteine residue in the enzyme. This is a suicide reaction: the enzyme is irreversibly inactivated.</text>
</comment>
<dbReference type="InterPro" id="IPR036217">
    <property type="entry name" value="MethylDNA_cys_MeTrfase_DNAb"/>
</dbReference>
<dbReference type="SUPFAM" id="SSF53155">
    <property type="entry name" value="Methylated DNA-protein cysteine methyltransferase domain"/>
    <property type="match status" value="1"/>
</dbReference>
<protein>
    <recommendedName>
        <fullName evidence="9">Methylated-DNA--protein-cysteine methyltransferase</fullName>
        <ecNumber evidence="9">2.1.1.63</ecNumber>
    </recommendedName>
    <alternativeName>
        <fullName evidence="9">6-O-methylguanine-DNA methyltransferase</fullName>
        <shortName evidence="9">MGMT</shortName>
    </alternativeName>
    <alternativeName>
        <fullName evidence="9">O-6-methylguanine-DNA-alkyltransferase</fullName>
    </alternativeName>
</protein>
<keyword evidence="7 9" id="KW-0234">DNA repair</keyword>
<dbReference type="PANTHER" id="PTHR10815:SF5">
    <property type="entry name" value="METHYLATED-DNA--PROTEIN-CYSTEINE METHYLTRANSFERASE"/>
    <property type="match status" value="1"/>
</dbReference>
<dbReference type="Gene3D" id="1.10.10.10">
    <property type="entry name" value="Winged helix-like DNA-binding domain superfamily/Winged helix DNA-binding domain"/>
    <property type="match status" value="1"/>
</dbReference>
<dbReference type="InterPro" id="IPR001497">
    <property type="entry name" value="MethylDNA_cys_MeTrfase_AS"/>
</dbReference>
<comment type="catalytic activity">
    <reaction evidence="1 9">
        <text>a 4-O-methyl-thymidine in DNA + L-cysteinyl-[protein] = a thymidine in DNA + S-methyl-L-cysteinyl-[protein]</text>
        <dbReference type="Rhea" id="RHEA:53428"/>
        <dbReference type="Rhea" id="RHEA-COMP:10131"/>
        <dbReference type="Rhea" id="RHEA-COMP:10132"/>
        <dbReference type="Rhea" id="RHEA-COMP:13555"/>
        <dbReference type="Rhea" id="RHEA-COMP:13556"/>
        <dbReference type="ChEBI" id="CHEBI:29950"/>
        <dbReference type="ChEBI" id="CHEBI:82612"/>
        <dbReference type="ChEBI" id="CHEBI:137386"/>
        <dbReference type="ChEBI" id="CHEBI:137387"/>
        <dbReference type="EC" id="2.1.1.63"/>
    </reaction>
</comment>
<evidence type="ECO:0000259" key="11">
    <source>
        <dbReference type="Pfam" id="PF02870"/>
    </source>
</evidence>
<feature type="domain" description="Methylguanine DNA methyltransferase ribonuclease-like" evidence="11">
    <location>
        <begin position="6"/>
        <end position="69"/>
    </location>
</feature>
<keyword evidence="3 9" id="KW-0963">Cytoplasm</keyword>
<evidence type="ECO:0000259" key="10">
    <source>
        <dbReference type="Pfam" id="PF01035"/>
    </source>
</evidence>
<dbReference type="EMBL" id="LN650648">
    <property type="protein sequence ID" value="CEI71846.1"/>
    <property type="molecule type" value="Genomic_DNA"/>
</dbReference>
<dbReference type="SUPFAM" id="SSF46767">
    <property type="entry name" value="Methylated DNA-protein cysteine methyltransferase, C-terminal domain"/>
    <property type="match status" value="1"/>
</dbReference>
<comment type="miscellaneous">
    <text evidence="9">This enzyme catalyzes only one turnover and therefore is not strictly catalytic. According to one definition, an enzyme is a biocatalyst that acts repeatedly and over many reaction cycles.</text>
</comment>
<comment type="similarity">
    <text evidence="2 9">Belongs to the MGMT family.</text>
</comment>
<dbReference type="KEGG" id="rhom:FRIFI_0296"/>
<dbReference type="HAMAP" id="MF_00772">
    <property type="entry name" value="OGT"/>
    <property type="match status" value="1"/>
</dbReference>
<dbReference type="AlphaFoldDB" id="A0A2P2BN79"/>
<evidence type="ECO:0000256" key="9">
    <source>
        <dbReference type="HAMAP-Rule" id="MF_00772"/>
    </source>
</evidence>
<evidence type="ECO:0000256" key="2">
    <source>
        <dbReference type="ARBA" id="ARBA00008711"/>
    </source>
</evidence>
<feature type="active site" description="Nucleophile; methyl group acceptor" evidence="9">
    <location>
        <position position="124"/>
    </location>
</feature>
<dbReference type="FunFam" id="1.10.10.10:FF:000214">
    <property type="entry name" value="Methylated-DNA--protein-cysteine methyltransferase"/>
    <property type="match status" value="1"/>
</dbReference>
<dbReference type="Pfam" id="PF01035">
    <property type="entry name" value="DNA_binding_1"/>
    <property type="match status" value="1"/>
</dbReference>
<dbReference type="GO" id="GO:0003908">
    <property type="term" value="F:methylated-DNA-[protein]-cysteine S-methyltransferase activity"/>
    <property type="evidence" value="ECO:0007669"/>
    <property type="project" value="UniProtKB-UniRule"/>
</dbReference>
<dbReference type="GO" id="GO:0005737">
    <property type="term" value="C:cytoplasm"/>
    <property type="evidence" value="ECO:0007669"/>
    <property type="project" value="UniProtKB-SubCell"/>
</dbReference>
<reference evidence="12 13" key="1">
    <citation type="submission" date="2014-09" db="EMBL/GenBank/DDBJ databases">
        <authorList>
            <person name="Hornung B.V."/>
        </authorList>
    </citation>
    <scope>NUCLEOTIDE SEQUENCE [LARGE SCALE GENOMIC DNA]</scope>
    <source>
        <strain evidence="12 13">FRIFI</strain>
    </source>
</reference>
<evidence type="ECO:0000256" key="1">
    <source>
        <dbReference type="ARBA" id="ARBA00001286"/>
    </source>
</evidence>
<dbReference type="NCBIfam" id="TIGR00589">
    <property type="entry name" value="ogt"/>
    <property type="match status" value="1"/>
</dbReference>
<evidence type="ECO:0000313" key="12">
    <source>
        <dbReference type="EMBL" id="CEI71846.1"/>
    </source>
</evidence>
<dbReference type="PROSITE" id="PS00374">
    <property type="entry name" value="MGMT"/>
    <property type="match status" value="1"/>
</dbReference>
<name>A0A2P2BN79_9FIRM</name>